<dbReference type="InterPro" id="IPR006597">
    <property type="entry name" value="Sel1-like"/>
</dbReference>
<feature type="compositionally biased region" description="Polar residues" evidence="1">
    <location>
        <begin position="275"/>
        <end position="284"/>
    </location>
</feature>
<name>A0A0M3T2H5_9GAMM</name>
<protein>
    <recommendedName>
        <fullName evidence="3">TNase-like domain-containing protein</fullName>
    </recommendedName>
</protein>
<dbReference type="SUPFAM" id="SSF50199">
    <property type="entry name" value="Staphylococcal nuclease"/>
    <property type="match status" value="1"/>
</dbReference>
<evidence type="ECO:0000259" key="3">
    <source>
        <dbReference type="Pfam" id="PF00565"/>
    </source>
</evidence>
<dbReference type="InterPro" id="IPR011990">
    <property type="entry name" value="TPR-like_helical_dom_sf"/>
</dbReference>
<feature type="region of interest" description="Disordered" evidence="1">
    <location>
        <begin position="260"/>
        <end position="285"/>
    </location>
</feature>
<gene>
    <name evidence="4" type="ORF">W908_05870</name>
</gene>
<sequence length="526" mass="58641">MNKIYLLLFLTLFSVKSYAGDCPDGSDPIKSISDDGTYFVYKCGGSSNNNSAADTSSNNTSSVKASEIEIYDVAFSSDVLEDLLNRIVSKLDYDFSNHKLAKSVEDANCRFTLKRIVYDKSESGELENWNMALGYINIKDANVDFVKSSWRMGGLSIDPSFFIDETNIKLTEDGHFVGKMAYFNRSVDKGEVPENPTYPTLIKHQRSNAATFKDNKIVEAKYFIDVEDWAGGVLFVTGCRDGILVPKKPKTVKKVAKKVETKEKATENKTKKVAPTTQPSTSASDPVISKVVEVTHGDKLVVNIAEPHELADNYIKVSLKDIDAPDATKSCPKQIEFGVKVRDYVSKRLSDASSIKLSNIRKTNTKLIAQVIVDGKDLGNELVEMGYASEEYGFWKPYYCSALTAVQAGQQLFDKDPDMSIFWLERSLILDPDGSNNTLSTFLLSQQYENKGEEKISIDYLKRSASLGWVQAMEELGQQYLIGSRVNQDKNQGKKWLKKAHDKGSQIAETIFCNSLPVAKQNSCRL</sequence>
<accession>A0A0M3T2H5</accession>
<dbReference type="InterPro" id="IPR035437">
    <property type="entry name" value="SNase_OB-fold_sf"/>
</dbReference>
<organism evidence="4 5">
    <name type="scientific">Candidatus Pseudothioglobus singularis PS1</name>
    <dbReference type="NCBI Taxonomy" id="1125411"/>
    <lineage>
        <taxon>Bacteria</taxon>
        <taxon>Pseudomonadati</taxon>
        <taxon>Pseudomonadota</taxon>
        <taxon>Gammaproteobacteria</taxon>
        <taxon>Candidatus Pseudothioglobaceae</taxon>
        <taxon>Candidatus Pseudothioglobus</taxon>
    </lineage>
</organism>
<dbReference type="InterPro" id="IPR016071">
    <property type="entry name" value="Staphylococal_nuclease_OB-fold"/>
</dbReference>
<dbReference type="STRING" id="1125411.W908_05870"/>
<keyword evidence="2" id="KW-0732">Signal</keyword>
<evidence type="ECO:0000313" key="5">
    <source>
        <dbReference type="Proteomes" id="UP000068905"/>
    </source>
</evidence>
<dbReference type="Gene3D" id="2.40.50.90">
    <property type="match status" value="1"/>
</dbReference>
<proteinExistence type="predicted"/>
<feature type="compositionally biased region" description="Basic and acidic residues" evidence="1">
    <location>
        <begin position="260"/>
        <end position="270"/>
    </location>
</feature>
<feature type="signal peptide" evidence="2">
    <location>
        <begin position="1"/>
        <end position="19"/>
    </location>
</feature>
<dbReference type="KEGG" id="tsn:W908_05870"/>
<dbReference type="EMBL" id="CP006911">
    <property type="protein sequence ID" value="ALE02745.1"/>
    <property type="molecule type" value="Genomic_DNA"/>
</dbReference>
<dbReference type="SMART" id="SM00671">
    <property type="entry name" value="SEL1"/>
    <property type="match status" value="2"/>
</dbReference>
<feature type="domain" description="TNase-like" evidence="3">
    <location>
        <begin position="316"/>
        <end position="396"/>
    </location>
</feature>
<keyword evidence="5" id="KW-1185">Reference proteome</keyword>
<dbReference type="AlphaFoldDB" id="A0A0M3T2H5"/>
<feature type="chain" id="PRO_5005789554" description="TNase-like domain-containing protein" evidence="2">
    <location>
        <begin position="20"/>
        <end position="526"/>
    </location>
</feature>
<dbReference type="Pfam" id="PF00565">
    <property type="entry name" value="SNase"/>
    <property type="match status" value="1"/>
</dbReference>
<reference evidence="4 5" key="1">
    <citation type="journal article" date="2015" name="Genome Announc.">
        <title>Genome Sequence of 'Candidatus Thioglobus singularis' Strain PS1, a Mixotroph from the SUP05 Clade of Marine Gammaproteobacteria.</title>
        <authorList>
            <person name="Marshall K.T."/>
            <person name="Morris R.M."/>
        </authorList>
    </citation>
    <scope>NUCLEOTIDE SEQUENCE [LARGE SCALE GENOMIC DNA]</scope>
    <source>
        <strain evidence="4 5">PS1</strain>
    </source>
</reference>
<evidence type="ECO:0000256" key="1">
    <source>
        <dbReference type="SAM" id="MobiDB-lite"/>
    </source>
</evidence>
<dbReference type="RefSeq" id="WP_053820319.1">
    <property type="nucleotide sequence ID" value="NZ_CP006911.1"/>
</dbReference>
<dbReference type="SUPFAM" id="SSF81901">
    <property type="entry name" value="HCP-like"/>
    <property type="match status" value="1"/>
</dbReference>
<dbReference type="Proteomes" id="UP000068905">
    <property type="component" value="Chromosome"/>
</dbReference>
<dbReference type="Gene3D" id="1.25.40.10">
    <property type="entry name" value="Tetratricopeptide repeat domain"/>
    <property type="match status" value="1"/>
</dbReference>
<evidence type="ECO:0000256" key="2">
    <source>
        <dbReference type="SAM" id="SignalP"/>
    </source>
</evidence>
<dbReference type="OrthoDB" id="6120455at2"/>
<evidence type="ECO:0000313" key="4">
    <source>
        <dbReference type="EMBL" id="ALE02745.1"/>
    </source>
</evidence>